<evidence type="ECO:0000313" key="1">
    <source>
        <dbReference type="EMBL" id="DAD98266.1"/>
    </source>
</evidence>
<sequence length="63" mass="7346">MADVEVNCSTCIYAHCHSQDYPCCECNPHTMDRWAGLKMFGVEFGADGPREVRRKDEHDRRRD</sequence>
<organism evidence="1">
    <name type="scientific">Myoviridae sp. ctiu99</name>
    <dbReference type="NCBI Taxonomy" id="2825158"/>
    <lineage>
        <taxon>Viruses</taxon>
        <taxon>Duplodnaviria</taxon>
        <taxon>Heunggongvirae</taxon>
        <taxon>Uroviricota</taxon>
        <taxon>Caudoviricetes</taxon>
    </lineage>
</organism>
<dbReference type="EMBL" id="BK015257">
    <property type="protein sequence ID" value="DAD98266.1"/>
    <property type="molecule type" value="Genomic_DNA"/>
</dbReference>
<name>A0A8S5NVN1_9CAUD</name>
<protein>
    <submittedName>
        <fullName evidence="1">Uncharacterized protein</fullName>
    </submittedName>
</protein>
<accession>A0A8S5NVN1</accession>
<proteinExistence type="predicted"/>
<reference evidence="1" key="1">
    <citation type="journal article" date="2021" name="Proc. Natl. Acad. Sci. U.S.A.">
        <title>A Catalog of Tens of Thousands of Viruses from Human Metagenomes Reveals Hidden Associations with Chronic Diseases.</title>
        <authorList>
            <person name="Tisza M.J."/>
            <person name="Buck C.B."/>
        </authorList>
    </citation>
    <scope>NUCLEOTIDE SEQUENCE</scope>
    <source>
        <strain evidence="1">Ctiu99</strain>
    </source>
</reference>